<feature type="transmembrane region" description="Helical" evidence="1">
    <location>
        <begin position="381"/>
        <end position="400"/>
    </location>
</feature>
<comment type="caution">
    <text evidence="4">The sequence shown here is derived from an EMBL/GenBank/DDBJ whole genome shotgun (WGS) entry which is preliminary data.</text>
</comment>
<feature type="signal peptide" evidence="2">
    <location>
        <begin position="1"/>
        <end position="26"/>
    </location>
</feature>
<dbReference type="PANTHER" id="PTHR12126:SF11">
    <property type="entry name" value="NADH DEHYDROGENASE [UBIQUINONE] 1 ALPHA SUBCOMPLEX SUBUNIT 9, MITOCHONDRIAL"/>
    <property type="match status" value="1"/>
</dbReference>
<dbReference type="SUPFAM" id="SSF51735">
    <property type="entry name" value="NAD(P)-binding Rossmann-fold domains"/>
    <property type="match status" value="1"/>
</dbReference>
<dbReference type="PANTHER" id="PTHR12126">
    <property type="entry name" value="NADH-UBIQUINONE OXIDOREDUCTASE 39 KDA SUBUNIT-RELATED"/>
    <property type="match status" value="1"/>
</dbReference>
<gene>
    <name evidence="4" type="ORF">ATO9_17030</name>
</gene>
<reference evidence="4 5" key="1">
    <citation type="journal article" date="2015" name="Antonie Van Leeuwenhoek">
        <title>Pseudooceanicola atlanticus gen. nov. sp. nov., isolated from surface seawater of the Atlantic Ocean and reclassification of Oceanicola batsensis, Oceanicola marinus, Oceanicola nitratireducens, Oceanicola nanhaiensis, Oceanicola antarcticus and Oceanicola flagellatus, as Pseudooceanicola batsensis comb. nov., Pseudooceanicola marinus comb. nov., Pseudooceanicola nitratireducens comb. nov., Pseudooceanicola nanhaiensis comb. nov., Pseudooceanicola antarcticus comb. nov., and Pseudooceanicola flagellatus comb. nov.</title>
        <authorList>
            <person name="Lai Q."/>
            <person name="Li G."/>
            <person name="Liu X."/>
            <person name="Du Y."/>
            <person name="Sun F."/>
            <person name="Shao Z."/>
        </authorList>
    </citation>
    <scope>NUCLEOTIDE SEQUENCE [LARGE SCALE GENOMIC DNA]</scope>
    <source>
        <strain evidence="4 5">22II-s11g</strain>
    </source>
</reference>
<dbReference type="eggNOG" id="COG0702">
    <property type="taxonomic scope" value="Bacteria"/>
</dbReference>
<dbReference type="Gene3D" id="3.40.50.720">
    <property type="entry name" value="NAD(P)-binding Rossmann-like Domain"/>
    <property type="match status" value="1"/>
</dbReference>
<dbReference type="Pfam" id="PF13781">
    <property type="entry name" value="DoxX_3"/>
    <property type="match status" value="1"/>
</dbReference>
<evidence type="ECO:0000256" key="2">
    <source>
        <dbReference type="SAM" id="SignalP"/>
    </source>
</evidence>
<proteinExistence type="predicted"/>
<dbReference type="RefSeq" id="WP_043751867.1">
    <property type="nucleotide sequence ID" value="NZ_AQQX01000008.1"/>
</dbReference>
<feature type="domain" description="NAD(P)-binding" evidence="3">
    <location>
        <begin position="11"/>
        <end position="154"/>
    </location>
</feature>
<accession>A0A0A0EEY4</accession>
<dbReference type="Proteomes" id="UP000030004">
    <property type="component" value="Unassembled WGS sequence"/>
</dbReference>
<evidence type="ECO:0000313" key="5">
    <source>
        <dbReference type="Proteomes" id="UP000030004"/>
    </source>
</evidence>
<dbReference type="InterPro" id="IPR025695">
    <property type="entry name" value="DoxX-like"/>
</dbReference>
<evidence type="ECO:0000256" key="1">
    <source>
        <dbReference type="SAM" id="Phobius"/>
    </source>
</evidence>
<protein>
    <recommendedName>
        <fullName evidence="3">NAD(P)-binding domain-containing protein</fullName>
    </recommendedName>
</protein>
<keyword evidence="1" id="KW-0472">Membrane</keyword>
<dbReference type="Pfam" id="PF13460">
    <property type="entry name" value="NAD_binding_10"/>
    <property type="match status" value="1"/>
</dbReference>
<keyword evidence="2" id="KW-0732">Signal</keyword>
<dbReference type="InterPro" id="IPR051207">
    <property type="entry name" value="ComplexI_NDUFA9_subunit"/>
</dbReference>
<feature type="chain" id="PRO_5001968913" description="NAD(P)-binding domain-containing protein" evidence="2">
    <location>
        <begin position="27"/>
        <end position="432"/>
    </location>
</feature>
<evidence type="ECO:0000259" key="3">
    <source>
        <dbReference type="Pfam" id="PF13460"/>
    </source>
</evidence>
<dbReference type="InterPro" id="IPR036291">
    <property type="entry name" value="NAD(P)-bd_dom_sf"/>
</dbReference>
<dbReference type="GO" id="GO:0044877">
    <property type="term" value="F:protein-containing complex binding"/>
    <property type="evidence" value="ECO:0007669"/>
    <property type="project" value="TreeGrafter"/>
</dbReference>
<dbReference type="OrthoDB" id="5377001at2"/>
<name>A0A0A0EEY4_9RHOB</name>
<feature type="transmembrane region" description="Helical" evidence="1">
    <location>
        <begin position="412"/>
        <end position="429"/>
    </location>
</feature>
<dbReference type="PROSITE" id="PS51257">
    <property type="entry name" value="PROKAR_LIPOPROTEIN"/>
    <property type="match status" value="1"/>
</dbReference>
<feature type="transmembrane region" description="Helical" evidence="1">
    <location>
        <begin position="349"/>
        <end position="374"/>
    </location>
</feature>
<keyword evidence="1" id="KW-0812">Transmembrane</keyword>
<dbReference type="AlphaFoldDB" id="A0A0A0EEY4"/>
<evidence type="ECO:0000313" key="4">
    <source>
        <dbReference type="EMBL" id="KGM47767.1"/>
    </source>
</evidence>
<organism evidence="4 5">
    <name type="scientific">Pseudooceanicola atlanticus</name>
    <dbReference type="NCBI Taxonomy" id="1461694"/>
    <lineage>
        <taxon>Bacteria</taxon>
        <taxon>Pseudomonadati</taxon>
        <taxon>Pseudomonadota</taxon>
        <taxon>Alphaproteobacteria</taxon>
        <taxon>Rhodobacterales</taxon>
        <taxon>Paracoccaceae</taxon>
        <taxon>Pseudooceanicola</taxon>
    </lineage>
</organism>
<keyword evidence="1" id="KW-1133">Transmembrane helix</keyword>
<dbReference type="InterPro" id="IPR016040">
    <property type="entry name" value="NAD(P)-bd_dom"/>
</dbReference>
<dbReference type="STRING" id="1461694.ATO9_17030"/>
<sequence length="432" mass="45687">MTVKRKALVLGAYGLIGAACCRALLAAGFEVTGVGRSARTAQRVLPGLPWVTADLARPLDWAGLVAGYDVVINASGALQDGLRDDLETIHVTALSNLVSVLEGSDTRLVHISAAGVSEGSETEFFRSKARGDAVLKASNVDFIILRPTLVIGPDAYGGTALLRATAGIPLVEPVVMPDARVSCVALEDVAGAVVQAAEGGIATGTIADLTEAESRDFPKTVTILRNWLGFEPWSRRLRVPGVVLQGIGFGADLLGWLGWRSPLRTTAIRQLQSGIEGDPEPWRRAGGRDCATLPQILARMTPTRQERLFARMWVMTPVTVAILALFWITSGLIGFAQRDVAAEVLTSRGFGLTSAMSFVLIGAAIDLGLGLAILWRAAAQWACLGMIAVSLGYLGAGTLMTPDLWADPLGPFVKVLPGIALALTGYILLEER</sequence>
<dbReference type="EMBL" id="AQQX01000008">
    <property type="protein sequence ID" value="KGM47767.1"/>
    <property type="molecule type" value="Genomic_DNA"/>
</dbReference>
<feature type="transmembrane region" description="Helical" evidence="1">
    <location>
        <begin position="308"/>
        <end position="329"/>
    </location>
</feature>
<keyword evidence="5" id="KW-1185">Reference proteome</keyword>
<feature type="transmembrane region" description="Helical" evidence="1">
    <location>
        <begin position="242"/>
        <end position="259"/>
    </location>
</feature>